<evidence type="ECO:0000313" key="5">
    <source>
        <dbReference type="Proteomes" id="UP001501444"/>
    </source>
</evidence>
<dbReference type="InterPro" id="IPR011990">
    <property type="entry name" value="TPR-like_helical_dom_sf"/>
</dbReference>
<dbReference type="Gene3D" id="1.10.10.10">
    <property type="entry name" value="Winged helix-like DNA-binding domain superfamily/Winged helix DNA-binding domain"/>
    <property type="match status" value="1"/>
</dbReference>
<protein>
    <recommendedName>
        <fullName evidence="3">Bacterial transcriptional activator domain-containing protein</fullName>
    </recommendedName>
</protein>
<dbReference type="Gene3D" id="1.25.40.10">
    <property type="entry name" value="Tetratricopeptide repeat domain"/>
    <property type="match status" value="1"/>
</dbReference>
<gene>
    <name evidence="4" type="ORF">GCM10010170_025310</name>
</gene>
<dbReference type="PANTHER" id="PTHR35807">
    <property type="entry name" value="TRANSCRIPTIONAL REGULATOR REDD-RELATED"/>
    <property type="match status" value="1"/>
</dbReference>
<evidence type="ECO:0000259" key="3">
    <source>
        <dbReference type="SMART" id="SM01043"/>
    </source>
</evidence>
<comment type="caution">
    <text evidence="4">The sequence shown here is derived from an EMBL/GenBank/DDBJ whole genome shotgun (WGS) entry which is preliminary data.</text>
</comment>
<feature type="region of interest" description="Disordered" evidence="1">
    <location>
        <begin position="126"/>
        <end position="145"/>
    </location>
</feature>
<accession>A0ABN3G1C2</accession>
<organism evidence="4 5">
    <name type="scientific">Dactylosporangium salmoneum</name>
    <dbReference type="NCBI Taxonomy" id="53361"/>
    <lineage>
        <taxon>Bacteria</taxon>
        <taxon>Bacillati</taxon>
        <taxon>Actinomycetota</taxon>
        <taxon>Actinomycetes</taxon>
        <taxon>Micromonosporales</taxon>
        <taxon>Micromonosporaceae</taxon>
        <taxon>Dactylosporangium</taxon>
    </lineage>
</organism>
<dbReference type="SMART" id="SM01043">
    <property type="entry name" value="BTAD"/>
    <property type="match status" value="1"/>
</dbReference>
<evidence type="ECO:0000256" key="2">
    <source>
        <dbReference type="SAM" id="Phobius"/>
    </source>
</evidence>
<keyword evidence="2" id="KW-0472">Membrane</keyword>
<name>A0ABN3G1C2_9ACTN</name>
<dbReference type="InterPro" id="IPR005158">
    <property type="entry name" value="BTAD"/>
</dbReference>
<feature type="transmembrane region" description="Helical" evidence="2">
    <location>
        <begin position="50"/>
        <end position="70"/>
    </location>
</feature>
<feature type="compositionally biased region" description="Low complexity" evidence="1">
    <location>
        <begin position="703"/>
        <end position="713"/>
    </location>
</feature>
<feature type="compositionally biased region" description="Low complexity" evidence="1">
    <location>
        <begin position="133"/>
        <end position="145"/>
    </location>
</feature>
<evidence type="ECO:0000313" key="4">
    <source>
        <dbReference type="EMBL" id="GAA2341673.1"/>
    </source>
</evidence>
<feature type="transmembrane region" description="Helical" evidence="2">
    <location>
        <begin position="158"/>
        <end position="177"/>
    </location>
</feature>
<evidence type="ECO:0000256" key="1">
    <source>
        <dbReference type="SAM" id="MobiDB-lite"/>
    </source>
</evidence>
<proteinExistence type="predicted"/>
<keyword evidence="2" id="KW-0812">Transmembrane</keyword>
<sequence>MNGKGRRAIRAGAAAVVLLVVLAALPAVLVYVQSAVAWDWRALLAQPMSALGVAAAAIGVGWLVWAALVWQIMADGVAALRGRRRTVPLPVPVHTAVTAVVGAILLALQAARGSVPASASVGLSGTAAADVDGGQPPSGTGAPAAASRIEAGLDLPGGWLSLPIAAAVGAAVALVWAQTRRRYAPRPPSGWHRHDSDLPAPSRPIRQLLQTIRTATDDAVLGDDLVSTGGPAAGTAAPGAAADVDVPRALLDLLPAGELRLTGPGGHQAARGILVALTALGSPPRITLTTDFQTAVLGLPHSPAQPGPALAPPAGEDARFDDTTVVFTTGAGLDDAATPSVVSTEGRDAAPPGPARLVIRVAALPGGSVCWHVNADGTVRALTGPRPPVGRLAVLDRPTTAGLLTFLGFLPAPGLPGPTHSSNGGAVAAPAQTGLGGWPDAPPDTVGASRRLLVRVFGEVVVLRPHPDGSASPVPVRRSAGRQILVLLAVHRDGLTDDELKEALWPDVPGSAAHRRFLTTMSELRRALHQAAGRPVLHHDPATEALTGVASRRHRLDPAAVQVDLWRLQGLLDTAATTTDQAYRQLLLAAATDVAHGELAAGWTYEWLLADRERIVRHLLDVHTYLADLEPDDHTAVRLLQQALQLAPTNEHLHRRVLQRHAAAGDHDGLRRAAATLTEHLTAHNLQPEPDTVAVLTTLLAGTTAPADPTPGTQRDPAMPEGTPG</sequence>
<feature type="transmembrane region" description="Helical" evidence="2">
    <location>
        <begin position="91"/>
        <end position="111"/>
    </location>
</feature>
<dbReference type="InterPro" id="IPR036388">
    <property type="entry name" value="WH-like_DNA-bd_sf"/>
</dbReference>
<keyword evidence="5" id="KW-1185">Reference proteome</keyword>
<dbReference type="InterPro" id="IPR051677">
    <property type="entry name" value="AfsR-DnrI-RedD_regulator"/>
</dbReference>
<dbReference type="Proteomes" id="UP001501444">
    <property type="component" value="Unassembled WGS sequence"/>
</dbReference>
<keyword evidence="2" id="KW-1133">Transmembrane helix</keyword>
<dbReference type="EMBL" id="BAAARV010000021">
    <property type="protein sequence ID" value="GAA2341673.1"/>
    <property type="molecule type" value="Genomic_DNA"/>
</dbReference>
<reference evidence="4 5" key="1">
    <citation type="journal article" date="2019" name="Int. J. Syst. Evol. Microbiol.">
        <title>The Global Catalogue of Microorganisms (GCM) 10K type strain sequencing project: providing services to taxonomists for standard genome sequencing and annotation.</title>
        <authorList>
            <consortium name="The Broad Institute Genomics Platform"/>
            <consortium name="The Broad Institute Genome Sequencing Center for Infectious Disease"/>
            <person name="Wu L."/>
            <person name="Ma J."/>
        </authorList>
    </citation>
    <scope>NUCLEOTIDE SEQUENCE [LARGE SCALE GENOMIC DNA]</scope>
    <source>
        <strain evidence="4 5">JCM 3272</strain>
    </source>
</reference>
<feature type="region of interest" description="Disordered" evidence="1">
    <location>
        <begin position="703"/>
        <end position="725"/>
    </location>
</feature>
<feature type="domain" description="Bacterial transcriptional activator" evidence="3">
    <location>
        <begin position="563"/>
        <end position="700"/>
    </location>
</feature>
<dbReference type="RefSeq" id="WP_344612510.1">
    <property type="nucleotide sequence ID" value="NZ_BAAARV010000021.1"/>
</dbReference>